<gene>
    <name evidence="2" type="ORF">D1013_09825</name>
</gene>
<name>A0A3G2L605_9FLAO</name>
<dbReference type="InterPro" id="IPR000326">
    <property type="entry name" value="PAP2/HPO"/>
</dbReference>
<dbReference type="Pfam" id="PF01569">
    <property type="entry name" value="PAP2"/>
    <property type="match status" value="1"/>
</dbReference>
<dbReference type="AlphaFoldDB" id="A0A3G2L605"/>
<evidence type="ECO:0000259" key="1">
    <source>
        <dbReference type="SMART" id="SM00014"/>
    </source>
</evidence>
<dbReference type="Proteomes" id="UP000276309">
    <property type="component" value="Chromosome"/>
</dbReference>
<dbReference type="Gene3D" id="1.10.606.20">
    <property type="match status" value="1"/>
</dbReference>
<dbReference type="SMART" id="SM00014">
    <property type="entry name" value="acidPPc"/>
    <property type="match status" value="1"/>
</dbReference>
<feature type="domain" description="Phosphatidic acid phosphatase type 2/haloperoxidase" evidence="1">
    <location>
        <begin position="401"/>
        <end position="508"/>
    </location>
</feature>
<dbReference type="OrthoDB" id="9780455at2"/>
<dbReference type="PROSITE" id="PS51257">
    <property type="entry name" value="PROKAR_LIPOPROTEIN"/>
    <property type="match status" value="1"/>
</dbReference>
<dbReference type="SUPFAM" id="SSF48317">
    <property type="entry name" value="Acid phosphatase/Vanadium-dependent haloperoxidase"/>
    <property type="match status" value="2"/>
</dbReference>
<evidence type="ECO:0000313" key="2">
    <source>
        <dbReference type="EMBL" id="AYN67643.1"/>
    </source>
</evidence>
<dbReference type="InterPro" id="IPR052559">
    <property type="entry name" value="V-haloperoxidase"/>
</dbReference>
<dbReference type="InterPro" id="IPR036938">
    <property type="entry name" value="PAP2/HPO_sf"/>
</dbReference>
<protein>
    <submittedName>
        <fullName evidence="2">Phosphatase PAP2 family protein</fullName>
    </submittedName>
</protein>
<keyword evidence="3" id="KW-1185">Reference proteome</keyword>
<dbReference type="EMBL" id="CP032050">
    <property type="protein sequence ID" value="AYN67643.1"/>
    <property type="molecule type" value="Genomic_DNA"/>
</dbReference>
<dbReference type="PANTHER" id="PTHR34599">
    <property type="entry name" value="PEROXIDASE-RELATED"/>
    <property type="match status" value="1"/>
</dbReference>
<dbReference type="CDD" id="cd03398">
    <property type="entry name" value="PAP2_haloperoxidase"/>
    <property type="match status" value="1"/>
</dbReference>
<dbReference type="KEGG" id="emar:D1013_09825"/>
<accession>A0A3G2L605</accession>
<evidence type="ECO:0000313" key="3">
    <source>
        <dbReference type="Proteomes" id="UP000276309"/>
    </source>
</evidence>
<proteinExistence type="predicted"/>
<organism evidence="2 3">
    <name type="scientific">Euzebyella marina</name>
    <dbReference type="NCBI Taxonomy" id="1761453"/>
    <lineage>
        <taxon>Bacteria</taxon>
        <taxon>Pseudomonadati</taxon>
        <taxon>Bacteroidota</taxon>
        <taxon>Flavobacteriia</taxon>
        <taxon>Flavobacteriales</taxon>
        <taxon>Flavobacteriaceae</taxon>
        <taxon>Euzebyella</taxon>
    </lineage>
</organism>
<sequence length="517" mass="57652">MKKMKRSRAYRLVSLTVVWATLFSCEKDIPTNLGFESYEFSGMDTDGGDWQPILLENAESIEINAPEDASSQSYLNEIAELKTAIQSINSEQERAIEYWTNNSVVRWNEIALELIAKYNLIPGPNEEGGYTLPNPSSPDGPPAFPFAHPPYACRALAYLSVAQFDGLITSWHYKQMYQRSAPYQQDRDISYSYEPNDIPSYPSDGAVLARVSKKVLSAMFPLEKDYLQELEEEHLESLLLSGGNVPSDIDAGVTIGDSISQIALTRAANDGMKNAQAPKAVSDSIKAAAFERFGWQWDNLELPTRPVGLTPLFGRVTMWNVADVESVRPTPPPAFDSEEYLKDVEVLKDHADNMTEEKRRIANFWQDGLGTYTPPGHWNRFANEFIVESKMNPLRSARTMAYLNMAIMDAGISCWDAKYYYHYPRPIQKVAGFKTIAGTPNFPSYTSGHSVFSAAAAEVLAYIFPEKANLVRGWAEEAAISRVYGGIHWSFDATVGTDQGREVAQYTIDVAKADGAD</sequence>
<reference evidence="2 3" key="1">
    <citation type="submission" date="2018-08" db="EMBL/GenBank/DDBJ databases">
        <title>The reduced genetic potential of extracellular carbohydrate catabolism in Euzebyella marina RN62, a Flavobacteriia bacterium isolated from the hadal water.</title>
        <authorList>
            <person name="Xue C."/>
        </authorList>
    </citation>
    <scope>NUCLEOTIDE SEQUENCE [LARGE SCALE GENOMIC DNA]</scope>
    <source>
        <strain evidence="2 3">RN62</strain>
    </source>
</reference>
<dbReference type="PANTHER" id="PTHR34599:SF1">
    <property type="entry name" value="PHOSPHATIDIC ACID PHOSPHATASE TYPE 2_HALOPEROXIDASE DOMAIN-CONTAINING PROTEIN"/>
    <property type="match status" value="1"/>
</dbReference>